<name>A0ABP8NL13_9BACT</name>
<comment type="caution">
    <text evidence="2">The sequence shown here is derived from an EMBL/GenBank/DDBJ whole genome shotgun (WGS) entry which is preliminary data.</text>
</comment>
<evidence type="ECO:0000259" key="1">
    <source>
        <dbReference type="SMART" id="SM00460"/>
    </source>
</evidence>
<accession>A0ABP8NL13</accession>
<gene>
    <name evidence="2" type="ORF">GCM10023156_60010</name>
</gene>
<dbReference type="RefSeq" id="WP_345327355.1">
    <property type="nucleotide sequence ID" value="NZ_BAABGA010000099.1"/>
</dbReference>
<dbReference type="PANTHER" id="PTHR33490:SF7">
    <property type="entry name" value="BLR2979 PROTEIN"/>
    <property type="match status" value="1"/>
</dbReference>
<organism evidence="2 3">
    <name type="scientific">Novipirellula rosea</name>
    <dbReference type="NCBI Taxonomy" id="1031540"/>
    <lineage>
        <taxon>Bacteria</taxon>
        <taxon>Pseudomonadati</taxon>
        <taxon>Planctomycetota</taxon>
        <taxon>Planctomycetia</taxon>
        <taxon>Pirellulales</taxon>
        <taxon>Pirellulaceae</taxon>
        <taxon>Novipirellula</taxon>
    </lineage>
</organism>
<dbReference type="EMBL" id="BAABGA010000099">
    <property type="protein sequence ID" value="GAA4468688.1"/>
    <property type="molecule type" value="Genomic_DNA"/>
</dbReference>
<dbReference type="InterPro" id="IPR002931">
    <property type="entry name" value="Transglutaminase-like"/>
</dbReference>
<reference evidence="3" key="1">
    <citation type="journal article" date="2019" name="Int. J. Syst. Evol. Microbiol.">
        <title>The Global Catalogue of Microorganisms (GCM) 10K type strain sequencing project: providing services to taxonomists for standard genome sequencing and annotation.</title>
        <authorList>
            <consortium name="The Broad Institute Genomics Platform"/>
            <consortium name="The Broad Institute Genome Sequencing Center for Infectious Disease"/>
            <person name="Wu L."/>
            <person name="Ma J."/>
        </authorList>
    </citation>
    <scope>NUCLEOTIDE SEQUENCE [LARGE SCALE GENOMIC DNA]</scope>
    <source>
        <strain evidence="3">JCM 17759</strain>
    </source>
</reference>
<dbReference type="Gene3D" id="3.10.620.30">
    <property type="match status" value="1"/>
</dbReference>
<dbReference type="Proteomes" id="UP001500840">
    <property type="component" value="Unassembled WGS sequence"/>
</dbReference>
<dbReference type="Pfam" id="PF08379">
    <property type="entry name" value="Bact_transglu_N"/>
    <property type="match status" value="1"/>
</dbReference>
<proteinExistence type="predicted"/>
<protein>
    <submittedName>
        <fullName evidence="2">Transglutaminase family protein</fullName>
    </submittedName>
</protein>
<feature type="domain" description="Transglutaminase-like" evidence="1">
    <location>
        <begin position="182"/>
        <end position="253"/>
    </location>
</feature>
<dbReference type="PANTHER" id="PTHR33490">
    <property type="entry name" value="BLR5614 PROTEIN-RELATED"/>
    <property type="match status" value="1"/>
</dbReference>
<dbReference type="InterPro" id="IPR038765">
    <property type="entry name" value="Papain-like_cys_pep_sf"/>
</dbReference>
<dbReference type="Pfam" id="PF01841">
    <property type="entry name" value="Transglut_core"/>
    <property type="match status" value="1"/>
</dbReference>
<dbReference type="SUPFAM" id="SSF54001">
    <property type="entry name" value="Cysteine proteinases"/>
    <property type="match status" value="1"/>
</dbReference>
<keyword evidence="3" id="KW-1185">Reference proteome</keyword>
<dbReference type="SMART" id="SM00460">
    <property type="entry name" value="TGc"/>
    <property type="match status" value="1"/>
</dbReference>
<evidence type="ECO:0000313" key="3">
    <source>
        <dbReference type="Proteomes" id="UP001500840"/>
    </source>
</evidence>
<dbReference type="InterPro" id="IPR013589">
    <property type="entry name" value="Bac_transglu_N"/>
</dbReference>
<sequence>MPAASIRYRITHRTHYRYSDSVAVCQNQLRMQPSTRPGVTCHHSGITISPEPKTVTEHTDYFGNCVYSFAIETLHKELTAVATSEVTIDPPSLASVSDAISWNTIVGEPGQIRLSRSGRYVDEFCFDSPRVQKDTKYADYARISFSEGRGIVEATLDLTKRIHHDFRYDTCATQVNTPTADAFALRAGVCQDFAHIQIACLRSIGLPARYVSGYLRTIPPPGEVRKIGADESHAWISVYCGSDLDWIDFDPTNACQCTTDHIPICIGRDYGDVSPMRGVILGGGQTALKVSVDVEPIQGTG</sequence>
<evidence type="ECO:0000313" key="2">
    <source>
        <dbReference type="EMBL" id="GAA4468688.1"/>
    </source>
</evidence>